<keyword evidence="3" id="KW-1185">Reference proteome</keyword>
<evidence type="ECO:0000313" key="3">
    <source>
        <dbReference type="Proteomes" id="UP000253934"/>
    </source>
</evidence>
<dbReference type="Pfam" id="PF13527">
    <property type="entry name" value="Acetyltransf_9"/>
    <property type="match status" value="1"/>
</dbReference>
<name>A0A369KQE7_9BACT</name>
<dbReference type="EMBL" id="QOVW01000018">
    <property type="protein sequence ID" value="RDB36899.1"/>
    <property type="molecule type" value="Genomic_DNA"/>
</dbReference>
<comment type="caution">
    <text evidence="2">The sequence shown here is derived from an EMBL/GenBank/DDBJ whole genome shotgun (WGS) entry which is preliminary data.</text>
</comment>
<protein>
    <submittedName>
        <fullName evidence="2">GNAT family N-acetyltransferase</fullName>
    </submittedName>
</protein>
<accession>A0A369KQE7</accession>
<dbReference type="AlphaFoldDB" id="A0A369KQE7"/>
<organism evidence="2 3">
    <name type="scientific">Spirobacillus cienkowskii</name>
    <dbReference type="NCBI Taxonomy" id="495820"/>
    <lineage>
        <taxon>Bacteria</taxon>
        <taxon>Pseudomonadati</taxon>
        <taxon>Bdellovibrionota</taxon>
        <taxon>Oligoflexia</taxon>
        <taxon>Silvanigrellales</taxon>
        <taxon>Spirobacillus</taxon>
    </lineage>
</organism>
<dbReference type="Proteomes" id="UP000253934">
    <property type="component" value="Unassembled WGS sequence"/>
</dbReference>
<dbReference type="InterPro" id="IPR016181">
    <property type="entry name" value="Acyl_CoA_acyltransferase"/>
</dbReference>
<dbReference type="PROSITE" id="PS51186">
    <property type="entry name" value="GNAT"/>
    <property type="match status" value="1"/>
</dbReference>
<dbReference type="Gene3D" id="3.40.630.30">
    <property type="match status" value="1"/>
</dbReference>
<dbReference type="InterPro" id="IPR000182">
    <property type="entry name" value="GNAT_dom"/>
</dbReference>
<evidence type="ECO:0000259" key="1">
    <source>
        <dbReference type="PROSITE" id="PS51186"/>
    </source>
</evidence>
<dbReference type="CDD" id="cd04301">
    <property type="entry name" value="NAT_SF"/>
    <property type="match status" value="1"/>
</dbReference>
<sequence>MKGKTITNKDKVAEYFRDFNVSIDEIKLLTDICFQKKDYIQNFPQVFDIQNKEYLFCIKHQNKLASFCSLYPYSFSFNNTRLSAYCIGSVCTHPKMRNLGIAQFALNLAEEKAKENSADFVFLFADNQKLYSYLNYKYAGQMFLAPIGSYHSGKKNLNSLIDTIKNIENKYCISDYSFMYFKNISEINFQEKSSIWRFIVKNAPRSETILSFLEFLSIVKIKNMSVYILCKENKIVSLCFLDKGDDFQNVIHSPYFIKTEFIVILLYNILSTLQNNNLIFFPGSNQNEFKDIFDFLKTPSLSIKSLDEKKFPTNELINLCTKNSLFVSSLQGT</sequence>
<evidence type="ECO:0000313" key="2">
    <source>
        <dbReference type="EMBL" id="RDB36899.1"/>
    </source>
</evidence>
<proteinExistence type="predicted"/>
<gene>
    <name evidence="2" type="ORF">DCC88_02665</name>
</gene>
<dbReference type="SUPFAM" id="SSF55729">
    <property type="entry name" value="Acyl-CoA N-acyltransferases (Nat)"/>
    <property type="match status" value="1"/>
</dbReference>
<dbReference type="GO" id="GO:0016747">
    <property type="term" value="F:acyltransferase activity, transferring groups other than amino-acyl groups"/>
    <property type="evidence" value="ECO:0007669"/>
    <property type="project" value="InterPro"/>
</dbReference>
<reference evidence="2" key="1">
    <citation type="submission" date="2018-04" db="EMBL/GenBank/DDBJ databases">
        <title>Draft genome sequence of the Candidatus Spirobacillus cienkowskii, a pathogen of freshwater Daphnia species, reconstructed from hemolymph metagenomic reads.</title>
        <authorList>
            <person name="Bresciani L."/>
            <person name="Lemos L.N."/>
            <person name="Wale N."/>
            <person name="Lin J.Y."/>
            <person name="Fernandes G.R."/>
            <person name="Duffy M.A."/>
            <person name="Rodrigues J.M."/>
        </authorList>
    </citation>
    <scope>NUCLEOTIDE SEQUENCE [LARGE SCALE GENOMIC DNA]</scope>
    <source>
        <strain evidence="2">Binning01</strain>
    </source>
</reference>
<feature type="domain" description="N-acetyltransferase" evidence="1">
    <location>
        <begin position="14"/>
        <end position="157"/>
    </location>
</feature>